<gene>
    <name evidence="2" type="ORF">MEDL_61702</name>
</gene>
<accession>A0A8S3V0W9</accession>
<dbReference type="EMBL" id="CAJPWZ010003023">
    <property type="protein sequence ID" value="CAG2249976.1"/>
    <property type="molecule type" value="Genomic_DNA"/>
</dbReference>
<evidence type="ECO:0000313" key="2">
    <source>
        <dbReference type="EMBL" id="CAG2249976.1"/>
    </source>
</evidence>
<sequence>MAAPMAESHSNNIVEVVIFYVDPTCFGQENKFIGGKERKRVSVKKTDVNVFRTFCSILKEQTGLVEEALQRGLGKEVEVKISRLEKTKEGVKTYGISTQATWELELPEIEKGCSIQVFVLKKEIVFAKGHPTIKVVAAADSQIKMCSKDSKRGRKRSLVKDEDEELFKKLKKGDTVERNERQKANLKAMENAITDIGELEGSTVINEYTIKCGRCLNSLSVPCDRKPVKRIEYFKSKHFDQSCIHKSAKNDKKLIRDKDVQGMKTVMKSWLQATSENTAQEADEDIDNIDNQPYDVVESLEPSIMRSGDYDSDLEVDTFDIPQTESDNESVLELQSPDDHTTDSETDIDPEYLVFPVVVKPANEMCIRLNELIENGKITPNTILYKYLNDVTSVLVDPNHHYDSEVIEFFNTIKYLGGERTVNFLRGPMWHGTGTGGLKNPDDAKLNFGGPSSHARLKRSSGYTTESGVIKPWLISMLQLATNDSKVVPLVESSTVKVIGLTMANDGTALKPSIIYDEHQKVNVGLKDTASFDFVRKNSNPDPDFLRQNVVTDADITYISTIDNNISLPVAVTYKPKSGKTGEDIKSQFLYEVCIVQTCLRCLQQATSIRHILHKDSVSNCNSSCSECTEQGKLCDACKNENHLSHIPSIRACNRCIENGVQCKRGVVLVITADCEQGNKTAFELLISDREAGILESKYIFAVLPDAVHVGKSLKASFANWPILLETQRSCLPLVHTVRDAHAELKRILPRDSVTHKDRMDINCILHLTKSSVLTFLESVHGIVHTIIPDKYKISASNKVGLYPHPIAITAANLGILYVIDHNPKTSSSRLLEIRQHVPAEVKIVGEYSDARSLAYIEGELIEEARKRDIPTNGTVADLKNRLTNYLQSLEKTYKERRIKMDTVDIADYLPSCISKAAAQMLLVSSDIERMLSTVDINSDGVIMKGVVNHIANYPTYVREVTCMALHENQAYMVHNGNPGGLVTLDMATGVAVRKLTNGTGECTLCSSVSGYGETVIFCDSGSNQVKEIIGPSVRVVAGTGQIGNDNGPCDKASFSQLFSLCTEMKNIFVCDAQTGCVKVITDMKGSVRFLTHLKLLYQAFGVHFKHQNVERANLEEAKDLVRRLSDYLHETVRSVQVILDTDRQLNGPDGTISSKTLKSVDMIHSELSYLQSQITSINSSIPINMLSCLTVCVENLHALGHFKCQLPTMLEHARNLSNTVYEGIKRSVLWAAYYFTHPSSYYPIPENDMPLSSLSAMEHLKPKALLSKDQEREMREWAQDFGKCVRQRSVRQQTTMYNTGTLPLNMYKNATYSTTSEKITFPSIAEEGNTDYDQVSEYDSESDVDYTEETDNVIDTPECLSFLQGTTSRSGRTIRLSSKFY</sequence>
<comment type="caution">
    <text evidence="2">The sequence shown here is derived from an EMBL/GenBank/DDBJ whole genome shotgun (WGS) entry which is preliminary data.</text>
</comment>
<evidence type="ECO:0000256" key="1">
    <source>
        <dbReference type="SAM" id="MobiDB-lite"/>
    </source>
</evidence>
<feature type="region of interest" description="Disordered" evidence="1">
    <location>
        <begin position="325"/>
        <end position="346"/>
    </location>
</feature>
<proteinExistence type="predicted"/>
<keyword evidence="3" id="KW-1185">Reference proteome</keyword>
<dbReference type="OrthoDB" id="5986095at2759"/>
<dbReference type="Proteomes" id="UP000683360">
    <property type="component" value="Unassembled WGS sequence"/>
</dbReference>
<organism evidence="2 3">
    <name type="scientific">Mytilus edulis</name>
    <name type="common">Blue mussel</name>
    <dbReference type="NCBI Taxonomy" id="6550"/>
    <lineage>
        <taxon>Eukaryota</taxon>
        <taxon>Metazoa</taxon>
        <taxon>Spiralia</taxon>
        <taxon>Lophotrochozoa</taxon>
        <taxon>Mollusca</taxon>
        <taxon>Bivalvia</taxon>
        <taxon>Autobranchia</taxon>
        <taxon>Pteriomorphia</taxon>
        <taxon>Mytilida</taxon>
        <taxon>Mytiloidea</taxon>
        <taxon>Mytilidae</taxon>
        <taxon>Mytilinae</taxon>
        <taxon>Mytilus</taxon>
    </lineage>
</organism>
<reference evidence="2" key="1">
    <citation type="submission" date="2021-03" db="EMBL/GenBank/DDBJ databases">
        <authorList>
            <person name="Bekaert M."/>
        </authorList>
    </citation>
    <scope>NUCLEOTIDE SEQUENCE</scope>
</reference>
<dbReference type="SUPFAM" id="SSF50969">
    <property type="entry name" value="YVTN repeat-like/Quinoprotein amine dehydrogenase"/>
    <property type="match status" value="1"/>
</dbReference>
<evidence type="ECO:0000313" key="3">
    <source>
        <dbReference type="Proteomes" id="UP000683360"/>
    </source>
</evidence>
<protein>
    <submittedName>
        <fullName evidence="2">Uncharacterized protein</fullName>
    </submittedName>
</protein>
<name>A0A8S3V0W9_MYTED</name>
<dbReference type="InterPro" id="IPR011044">
    <property type="entry name" value="Quino_amine_DH_bsu"/>
</dbReference>